<evidence type="ECO:0000313" key="3">
    <source>
        <dbReference type="Proteomes" id="UP001501343"/>
    </source>
</evidence>
<gene>
    <name evidence="2" type="ORF">GCM10009775_17080</name>
</gene>
<evidence type="ECO:0000259" key="1">
    <source>
        <dbReference type="Pfam" id="PF21321"/>
    </source>
</evidence>
<protein>
    <submittedName>
        <fullName evidence="2">DUF433 domain-containing protein</fullName>
    </submittedName>
</protein>
<comment type="caution">
    <text evidence="2">The sequence shown here is derived from an EMBL/GenBank/DDBJ whole genome shotgun (WGS) entry which is preliminary data.</text>
</comment>
<reference evidence="3" key="1">
    <citation type="journal article" date="2019" name="Int. J. Syst. Evol. Microbiol.">
        <title>The Global Catalogue of Microorganisms (GCM) 10K type strain sequencing project: providing services to taxonomists for standard genome sequencing and annotation.</title>
        <authorList>
            <consortium name="The Broad Institute Genomics Platform"/>
            <consortium name="The Broad Institute Genome Sequencing Center for Infectious Disease"/>
            <person name="Wu L."/>
            <person name="Ma J."/>
        </authorList>
    </citation>
    <scope>NUCLEOTIDE SEQUENCE [LARGE SCALE GENOMIC DNA]</scope>
    <source>
        <strain evidence="3">JCM 14900</strain>
    </source>
</reference>
<evidence type="ECO:0000313" key="2">
    <source>
        <dbReference type="EMBL" id="GAA1925427.1"/>
    </source>
</evidence>
<dbReference type="InterPro" id="IPR048708">
    <property type="entry name" value="VapB45-like_HTH"/>
</dbReference>
<dbReference type="Pfam" id="PF04255">
    <property type="entry name" value="DUF433"/>
    <property type="match status" value="1"/>
</dbReference>
<organism evidence="2 3">
    <name type="scientific">Microbacterium aoyamense</name>
    <dbReference type="NCBI Taxonomy" id="344166"/>
    <lineage>
        <taxon>Bacteria</taxon>
        <taxon>Bacillati</taxon>
        <taxon>Actinomycetota</taxon>
        <taxon>Actinomycetes</taxon>
        <taxon>Micrococcales</taxon>
        <taxon>Microbacteriaceae</taxon>
        <taxon>Microbacterium</taxon>
    </lineage>
</organism>
<dbReference type="EMBL" id="BAAAOF010000003">
    <property type="protein sequence ID" value="GAA1925427.1"/>
    <property type="molecule type" value="Genomic_DNA"/>
</dbReference>
<keyword evidence="3" id="KW-1185">Reference proteome</keyword>
<dbReference type="InterPro" id="IPR009057">
    <property type="entry name" value="Homeodomain-like_sf"/>
</dbReference>
<feature type="domain" description="Putative antitoxin VapB45-like DNA-binding HTH" evidence="1">
    <location>
        <begin position="13"/>
        <end position="94"/>
    </location>
</feature>
<dbReference type="RefSeq" id="WP_248150220.1">
    <property type="nucleotide sequence ID" value="NZ_BAAAOF010000003.1"/>
</dbReference>
<dbReference type="Proteomes" id="UP001501343">
    <property type="component" value="Unassembled WGS sequence"/>
</dbReference>
<proteinExistence type="predicted"/>
<dbReference type="InterPro" id="IPR007367">
    <property type="entry name" value="DUF433"/>
</dbReference>
<sequence>MQTLATDPAYTTPIYGQGEAAQIIQAPPTSFARWAHGHRFKQRTAGEWGWSPPLLTGVKDGRGYTVPFNALAEGFIIESFRRVGLPMARIRPAVEVLREEIGLENALLSERLMTDGAEILYRNGEDELVVVRNHQGVFNEVVAEFLKSISYRDGFAQLLRLPAYESVEVIVDPNRNSGQPTVAKLGVRVEDVVSRVRAGEAMDEVAEDFGLQRSELRSLVLRAA</sequence>
<dbReference type="Pfam" id="PF21321">
    <property type="entry name" value="HTH_66"/>
    <property type="match status" value="1"/>
</dbReference>
<accession>A0ABP5AZ38</accession>
<dbReference type="SUPFAM" id="SSF46689">
    <property type="entry name" value="Homeodomain-like"/>
    <property type="match status" value="1"/>
</dbReference>
<name>A0ABP5AZ38_9MICO</name>